<feature type="region of interest" description="Disordered" evidence="1">
    <location>
        <begin position="1"/>
        <end position="84"/>
    </location>
</feature>
<evidence type="ECO:0000313" key="2">
    <source>
        <dbReference type="EMBL" id="MED6153394.1"/>
    </source>
</evidence>
<accession>A0ABU6TXW8</accession>
<dbReference type="EMBL" id="JASCZI010093602">
    <property type="protein sequence ID" value="MED6153394.1"/>
    <property type="molecule type" value="Genomic_DNA"/>
</dbReference>
<evidence type="ECO:0000313" key="3">
    <source>
        <dbReference type="Proteomes" id="UP001341840"/>
    </source>
</evidence>
<dbReference type="Proteomes" id="UP001341840">
    <property type="component" value="Unassembled WGS sequence"/>
</dbReference>
<reference evidence="2 3" key="1">
    <citation type="journal article" date="2023" name="Plants (Basel)">
        <title>Bridging the Gap: Combining Genomics and Transcriptomics Approaches to Understand Stylosanthes scabra, an Orphan Legume from the Brazilian Caatinga.</title>
        <authorList>
            <person name="Ferreira-Neto J.R.C."/>
            <person name="da Silva M.D."/>
            <person name="Binneck E."/>
            <person name="de Melo N.F."/>
            <person name="da Silva R.H."/>
            <person name="de Melo A.L.T.M."/>
            <person name="Pandolfi V."/>
            <person name="Bustamante F.O."/>
            <person name="Brasileiro-Vidal A.C."/>
            <person name="Benko-Iseppon A.M."/>
        </authorList>
    </citation>
    <scope>NUCLEOTIDE SEQUENCE [LARGE SCALE GENOMIC DNA]</scope>
    <source>
        <tissue evidence="2">Leaves</tissue>
    </source>
</reference>
<gene>
    <name evidence="2" type="ORF">PIB30_101517</name>
</gene>
<evidence type="ECO:0000256" key="1">
    <source>
        <dbReference type="SAM" id="MobiDB-lite"/>
    </source>
</evidence>
<proteinExistence type="predicted"/>
<feature type="region of interest" description="Disordered" evidence="1">
    <location>
        <begin position="138"/>
        <end position="170"/>
    </location>
</feature>
<organism evidence="2 3">
    <name type="scientific">Stylosanthes scabra</name>
    <dbReference type="NCBI Taxonomy" id="79078"/>
    <lineage>
        <taxon>Eukaryota</taxon>
        <taxon>Viridiplantae</taxon>
        <taxon>Streptophyta</taxon>
        <taxon>Embryophyta</taxon>
        <taxon>Tracheophyta</taxon>
        <taxon>Spermatophyta</taxon>
        <taxon>Magnoliopsida</taxon>
        <taxon>eudicotyledons</taxon>
        <taxon>Gunneridae</taxon>
        <taxon>Pentapetalae</taxon>
        <taxon>rosids</taxon>
        <taxon>fabids</taxon>
        <taxon>Fabales</taxon>
        <taxon>Fabaceae</taxon>
        <taxon>Papilionoideae</taxon>
        <taxon>50 kb inversion clade</taxon>
        <taxon>dalbergioids sensu lato</taxon>
        <taxon>Dalbergieae</taxon>
        <taxon>Pterocarpus clade</taxon>
        <taxon>Stylosanthes</taxon>
    </lineage>
</organism>
<sequence length="170" mass="18272">MIAPANVCAHNHHKRASEGNGAAAERPRGAHFLSMEPRPSGCPTRRSRASGTRRASEGNGAAAERPRGALILAMEPRPSECPTRRTRAFGTRVCRRKDGAGMIAPANACAHNHHKRATEGNGAAAERLRGAHLLAMEPRPSGCRRCNTRTSQEVTHPSTTLAQARLTDEF</sequence>
<feature type="compositionally biased region" description="Polar residues" evidence="1">
    <location>
        <begin position="148"/>
        <end position="162"/>
    </location>
</feature>
<name>A0ABU6TXW8_9FABA</name>
<comment type="caution">
    <text evidence="2">The sequence shown here is derived from an EMBL/GenBank/DDBJ whole genome shotgun (WGS) entry which is preliminary data.</text>
</comment>
<keyword evidence="3" id="KW-1185">Reference proteome</keyword>
<protein>
    <submittedName>
        <fullName evidence="2">Uncharacterized protein</fullName>
    </submittedName>
</protein>